<dbReference type="InterPro" id="IPR008271">
    <property type="entry name" value="Ser/Thr_kinase_AS"/>
</dbReference>
<dbReference type="RefSeq" id="WP_077589662.1">
    <property type="nucleotide sequence ID" value="NZ_CP019640.1"/>
</dbReference>
<keyword evidence="5 13" id="KW-0547">Nucleotide-binding</keyword>
<feature type="domain" description="PASTA" evidence="16">
    <location>
        <begin position="425"/>
        <end position="492"/>
    </location>
</feature>
<dbReference type="GO" id="GO:0005524">
    <property type="term" value="F:ATP binding"/>
    <property type="evidence" value="ECO:0007669"/>
    <property type="project" value="UniProtKB-UniRule"/>
</dbReference>
<dbReference type="Gene3D" id="3.30.10.20">
    <property type="match status" value="3"/>
</dbReference>
<evidence type="ECO:0000256" key="7">
    <source>
        <dbReference type="ARBA" id="ARBA00022840"/>
    </source>
</evidence>
<comment type="subcellular location">
    <subcellularLocation>
        <location evidence="11">Spore membrane</location>
        <topology evidence="11">Single-pass type II membrane protein</topology>
    </subcellularLocation>
</comment>
<evidence type="ECO:0000256" key="11">
    <source>
        <dbReference type="ARBA" id="ARBA00060432"/>
    </source>
</evidence>
<evidence type="ECO:0000256" key="6">
    <source>
        <dbReference type="ARBA" id="ARBA00022777"/>
    </source>
</evidence>
<evidence type="ECO:0000256" key="9">
    <source>
        <dbReference type="ARBA" id="ARBA00047899"/>
    </source>
</evidence>
<dbReference type="SMART" id="SM00740">
    <property type="entry name" value="PASTA"/>
    <property type="match status" value="3"/>
</dbReference>
<dbReference type="Pfam" id="PF00069">
    <property type="entry name" value="Pkinase"/>
    <property type="match status" value="1"/>
</dbReference>
<accession>A0A1Q2L068</accession>
<evidence type="ECO:0000259" key="16">
    <source>
        <dbReference type="PROSITE" id="PS51178"/>
    </source>
</evidence>
<dbReference type="PROSITE" id="PS51178">
    <property type="entry name" value="PASTA"/>
    <property type="match status" value="3"/>
</dbReference>
<dbReference type="EC" id="2.7.11.1" evidence="1"/>
<evidence type="ECO:0000256" key="4">
    <source>
        <dbReference type="ARBA" id="ARBA00022679"/>
    </source>
</evidence>
<keyword evidence="3" id="KW-0309">Germination</keyword>
<dbReference type="Gene3D" id="3.30.200.20">
    <property type="entry name" value="Phosphorylase Kinase, domain 1"/>
    <property type="match status" value="1"/>
</dbReference>
<dbReference type="PANTHER" id="PTHR43289:SF34">
    <property type="entry name" value="SERINE_THREONINE-PROTEIN KINASE YBDM-RELATED"/>
    <property type="match status" value="1"/>
</dbReference>
<evidence type="ECO:0000256" key="8">
    <source>
        <dbReference type="ARBA" id="ARBA00022968"/>
    </source>
</evidence>
<evidence type="ECO:0000256" key="13">
    <source>
        <dbReference type="PROSITE-ProRule" id="PRU10141"/>
    </source>
</evidence>
<dbReference type="GO" id="GO:0009847">
    <property type="term" value="P:spore germination"/>
    <property type="evidence" value="ECO:0007669"/>
    <property type="project" value="UniProtKB-ARBA"/>
</dbReference>
<dbReference type="PROSITE" id="PS00107">
    <property type="entry name" value="PROTEIN_KINASE_ATP"/>
    <property type="match status" value="1"/>
</dbReference>
<evidence type="ECO:0000256" key="2">
    <source>
        <dbReference type="ARBA" id="ARBA00022527"/>
    </source>
</evidence>
<dbReference type="PANTHER" id="PTHR43289">
    <property type="entry name" value="MITOGEN-ACTIVATED PROTEIN KINASE KINASE KINASE 20-RELATED"/>
    <property type="match status" value="1"/>
</dbReference>
<gene>
    <name evidence="17" type="ORF">B0X71_12170</name>
</gene>
<evidence type="ECO:0000313" key="17">
    <source>
        <dbReference type="EMBL" id="AQQ53764.1"/>
    </source>
</evidence>
<dbReference type="AlphaFoldDB" id="A0A1Q2L068"/>
<reference evidence="17 18" key="1">
    <citation type="submission" date="2017-02" db="EMBL/GenBank/DDBJ databases">
        <title>The complete genomic sequence of a novel cold adapted crude oil-degrading bacterium Planococcus qaidamina Y42.</title>
        <authorList>
            <person name="Yang R."/>
        </authorList>
    </citation>
    <scope>NUCLEOTIDE SEQUENCE [LARGE SCALE GENOMIC DNA]</scope>
    <source>
        <strain evidence="17 18">Y42</strain>
    </source>
</reference>
<dbReference type="PROSITE" id="PS00108">
    <property type="entry name" value="PROTEIN_KINASE_ST"/>
    <property type="match status" value="1"/>
</dbReference>
<dbReference type="Pfam" id="PF21160">
    <property type="entry name" value="PrkC-like_PASTA-like"/>
    <property type="match status" value="1"/>
</dbReference>
<dbReference type="InterPro" id="IPR017441">
    <property type="entry name" value="Protein_kinase_ATP_BS"/>
</dbReference>
<keyword evidence="8" id="KW-0735">Signal-anchor</keyword>
<dbReference type="FunFam" id="1.10.510.10:FF:000021">
    <property type="entry name" value="Serine/threonine protein kinase"/>
    <property type="match status" value="1"/>
</dbReference>
<keyword evidence="14" id="KW-0812">Transmembrane</keyword>
<dbReference type="OrthoDB" id="9788659at2"/>
<evidence type="ECO:0000256" key="10">
    <source>
        <dbReference type="ARBA" id="ARBA00048679"/>
    </source>
</evidence>
<evidence type="ECO:0000313" key="18">
    <source>
        <dbReference type="Proteomes" id="UP000188184"/>
    </source>
</evidence>
<protein>
    <recommendedName>
        <fullName evidence="12">Serine/threonine-protein kinase PrkC</fullName>
        <ecNumber evidence="1">2.7.11.1</ecNumber>
    </recommendedName>
</protein>
<keyword evidence="2 17" id="KW-0723">Serine/threonine-protein kinase</keyword>
<dbReference type="SUPFAM" id="SSF56112">
    <property type="entry name" value="Protein kinase-like (PK-like)"/>
    <property type="match status" value="1"/>
</dbReference>
<feature type="binding site" evidence="13">
    <location>
        <position position="40"/>
    </location>
    <ligand>
        <name>ATP</name>
        <dbReference type="ChEBI" id="CHEBI:30616"/>
    </ligand>
</feature>
<feature type="domain" description="PASTA" evidence="16">
    <location>
        <begin position="357"/>
        <end position="424"/>
    </location>
</feature>
<dbReference type="InterPro" id="IPR011009">
    <property type="entry name" value="Kinase-like_dom_sf"/>
</dbReference>
<dbReference type="NCBIfam" id="NF033483">
    <property type="entry name" value="PknB_PASTA_kin"/>
    <property type="match status" value="1"/>
</dbReference>
<feature type="domain" description="PASTA" evidence="16">
    <location>
        <begin position="493"/>
        <end position="560"/>
    </location>
</feature>
<keyword evidence="14" id="KW-1133">Transmembrane helix</keyword>
<evidence type="ECO:0000256" key="5">
    <source>
        <dbReference type="ARBA" id="ARBA00022741"/>
    </source>
</evidence>
<keyword evidence="18" id="KW-1185">Reference proteome</keyword>
<feature type="transmembrane region" description="Helical" evidence="14">
    <location>
        <begin position="332"/>
        <end position="352"/>
    </location>
</feature>
<sequence>MLIGKRLNGRYRIEKAIGGGGMSNVYLGHDIILDRDVAIKILRYDFSNEEELRWRFQREALSASSLTHTNIVNIFDVGEEGDIHFLVMEYVTGQTLKDYIVQQAPIAPEKAVDIMLQLTSALAHAHQNQIVHRDIKPQNILIDRNGRVKVTDFGIAMALTATSYTQTNSVLGTVHYLSPEQARGGTATKKSDIYSLGIVMFELLTGQLPFSGESAVSIALKHLQSDIPSLRSIVPDMPQSLENIVLKATAKDLQYRYGSVEAMEEDLTEALEESRRNEPKFIIPDDSDATRAMPAIRNTSTFVNADETIVLKPTPPAPEEAPPVKKRKKWPWILAGIPVAVLLLGLFLALGFPRLFEEPRIQVPDVTGLEAAAAAEELEAAGFTAGPERQQTSEEVEEGMVIRTVPEAGKERVQETEVELVVSAGRERVEFEDYTGERFEQAAELLRNLGFENVALREEFSAESEGIILNQNIAAGSDVVPGETSVMFTVSKGQDLREVTDLVGFTEEEINDYARSSGFNIRIIGQEYSDSVEPGLVLEQYPAAGTALEAGSMIEVVLSRGPEAAPLKTFIQTVMIPYGEALAPEEPAEGETPETVPQTVQIFIQDRNQTMDAPAEEFTITDDASRRIELEIEEGQIGMYRILRDGEVLVEESIPYAEAE</sequence>
<dbReference type="InterPro" id="IPR000719">
    <property type="entry name" value="Prot_kinase_dom"/>
</dbReference>
<evidence type="ECO:0000256" key="12">
    <source>
        <dbReference type="ARBA" id="ARBA00070041"/>
    </source>
</evidence>
<name>A0A1Q2L068_9BACL</name>
<dbReference type="KEGG" id="pmar:B0X71_12170"/>
<dbReference type="GO" id="GO:0004674">
    <property type="term" value="F:protein serine/threonine kinase activity"/>
    <property type="evidence" value="ECO:0007669"/>
    <property type="project" value="UniProtKB-KW"/>
</dbReference>
<dbReference type="EMBL" id="CP019640">
    <property type="protein sequence ID" value="AQQ53764.1"/>
    <property type="molecule type" value="Genomic_DNA"/>
</dbReference>
<feature type="domain" description="Protein kinase" evidence="15">
    <location>
        <begin position="11"/>
        <end position="271"/>
    </location>
</feature>
<dbReference type="CDD" id="cd14014">
    <property type="entry name" value="STKc_PknB_like"/>
    <property type="match status" value="1"/>
</dbReference>
<dbReference type="GO" id="GO:0071224">
    <property type="term" value="P:cellular response to peptidoglycan"/>
    <property type="evidence" value="ECO:0007669"/>
    <property type="project" value="UniProtKB-ARBA"/>
</dbReference>
<evidence type="ECO:0000259" key="15">
    <source>
        <dbReference type="PROSITE" id="PS50011"/>
    </source>
</evidence>
<dbReference type="Pfam" id="PF03793">
    <property type="entry name" value="PASTA"/>
    <property type="match status" value="3"/>
</dbReference>
<evidence type="ECO:0000256" key="14">
    <source>
        <dbReference type="SAM" id="Phobius"/>
    </source>
</evidence>
<keyword evidence="6 17" id="KW-0418">Kinase</keyword>
<dbReference type="InterPro" id="IPR005543">
    <property type="entry name" value="PASTA_dom"/>
</dbReference>
<keyword evidence="7 13" id="KW-0067">ATP-binding</keyword>
<dbReference type="GO" id="GO:0007165">
    <property type="term" value="P:signal transduction"/>
    <property type="evidence" value="ECO:0007669"/>
    <property type="project" value="UniProtKB-ARBA"/>
</dbReference>
<dbReference type="Gene3D" id="2.60.40.2560">
    <property type="match status" value="1"/>
</dbReference>
<proteinExistence type="predicted"/>
<evidence type="ECO:0000256" key="1">
    <source>
        <dbReference type="ARBA" id="ARBA00012513"/>
    </source>
</evidence>
<keyword evidence="4" id="KW-0808">Transferase</keyword>
<evidence type="ECO:0000256" key="3">
    <source>
        <dbReference type="ARBA" id="ARBA00022544"/>
    </source>
</evidence>
<dbReference type="FunFam" id="3.30.200.20:FF:000035">
    <property type="entry name" value="Serine/threonine protein kinase Stk1"/>
    <property type="match status" value="1"/>
</dbReference>
<dbReference type="Proteomes" id="UP000188184">
    <property type="component" value="Chromosome"/>
</dbReference>
<comment type="catalytic activity">
    <reaction evidence="10">
        <text>L-seryl-[protein] + ATP = O-phospho-L-seryl-[protein] + ADP + H(+)</text>
        <dbReference type="Rhea" id="RHEA:17989"/>
        <dbReference type="Rhea" id="RHEA-COMP:9863"/>
        <dbReference type="Rhea" id="RHEA-COMP:11604"/>
        <dbReference type="ChEBI" id="CHEBI:15378"/>
        <dbReference type="ChEBI" id="CHEBI:29999"/>
        <dbReference type="ChEBI" id="CHEBI:30616"/>
        <dbReference type="ChEBI" id="CHEBI:83421"/>
        <dbReference type="ChEBI" id="CHEBI:456216"/>
        <dbReference type="EC" id="2.7.11.1"/>
    </reaction>
</comment>
<comment type="catalytic activity">
    <reaction evidence="9">
        <text>L-threonyl-[protein] + ATP = O-phospho-L-threonyl-[protein] + ADP + H(+)</text>
        <dbReference type="Rhea" id="RHEA:46608"/>
        <dbReference type="Rhea" id="RHEA-COMP:11060"/>
        <dbReference type="Rhea" id="RHEA-COMP:11605"/>
        <dbReference type="ChEBI" id="CHEBI:15378"/>
        <dbReference type="ChEBI" id="CHEBI:30013"/>
        <dbReference type="ChEBI" id="CHEBI:30616"/>
        <dbReference type="ChEBI" id="CHEBI:61977"/>
        <dbReference type="ChEBI" id="CHEBI:456216"/>
        <dbReference type="EC" id="2.7.11.1"/>
    </reaction>
</comment>
<organism evidence="17 18">
    <name type="scientific">Planococcus lenghuensis</name>
    <dbReference type="NCBI Taxonomy" id="2213202"/>
    <lineage>
        <taxon>Bacteria</taxon>
        <taxon>Bacillati</taxon>
        <taxon>Bacillota</taxon>
        <taxon>Bacilli</taxon>
        <taxon>Bacillales</taxon>
        <taxon>Caryophanaceae</taxon>
        <taxon>Planococcus</taxon>
    </lineage>
</organism>
<dbReference type="Gene3D" id="1.10.510.10">
    <property type="entry name" value="Transferase(Phosphotransferase) domain 1"/>
    <property type="match status" value="1"/>
</dbReference>
<dbReference type="CDD" id="cd06577">
    <property type="entry name" value="PASTA_pknB"/>
    <property type="match status" value="3"/>
</dbReference>
<dbReference type="PROSITE" id="PS50011">
    <property type="entry name" value="PROTEIN_KINASE_DOM"/>
    <property type="match status" value="1"/>
</dbReference>
<keyword evidence="14" id="KW-0472">Membrane</keyword>
<dbReference type="SMART" id="SM00220">
    <property type="entry name" value="S_TKc"/>
    <property type="match status" value="1"/>
</dbReference>